<keyword evidence="2" id="KW-1185">Reference proteome</keyword>
<comment type="caution">
    <text evidence="1">The sequence shown here is derived from an EMBL/GenBank/DDBJ whole genome shotgun (WGS) entry which is preliminary data.</text>
</comment>
<evidence type="ECO:0000313" key="1">
    <source>
        <dbReference type="EMBL" id="KEO89928.1"/>
    </source>
</evidence>
<dbReference type="PATRIC" id="fig|39960.10.peg.766"/>
<reference evidence="1 2" key="1">
    <citation type="submission" date="2014-04" db="EMBL/GenBank/DDBJ databases">
        <title>A comprehensive comparison of genomes of Erythrobacter spp. Strains.</title>
        <authorList>
            <person name="Zheng Q."/>
        </authorList>
    </citation>
    <scope>NUCLEOTIDE SEQUENCE [LARGE SCALE GENOMIC DNA]</scope>
    <source>
        <strain evidence="1 2">DSM 8509</strain>
    </source>
</reference>
<organism evidence="1 2">
    <name type="scientific">Erythrobacter litoralis</name>
    <dbReference type="NCBI Taxonomy" id="39960"/>
    <lineage>
        <taxon>Bacteria</taxon>
        <taxon>Pseudomonadati</taxon>
        <taxon>Pseudomonadota</taxon>
        <taxon>Alphaproteobacteria</taxon>
        <taxon>Sphingomonadales</taxon>
        <taxon>Erythrobacteraceae</taxon>
        <taxon>Erythrobacter/Porphyrobacter group</taxon>
        <taxon>Erythrobacter</taxon>
    </lineage>
</organism>
<dbReference type="Proteomes" id="UP000027866">
    <property type="component" value="Unassembled WGS sequence"/>
</dbReference>
<proteinExistence type="predicted"/>
<protein>
    <recommendedName>
        <fullName evidence="3">Lipoprotein</fullName>
    </recommendedName>
</protein>
<evidence type="ECO:0008006" key="3">
    <source>
        <dbReference type="Google" id="ProtNLM"/>
    </source>
</evidence>
<evidence type="ECO:0000313" key="2">
    <source>
        <dbReference type="Proteomes" id="UP000027866"/>
    </source>
</evidence>
<dbReference type="EMBL" id="JMIX01000013">
    <property type="protein sequence ID" value="KEO89928.1"/>
    <property type="molecule type" value="Genomic_DNA"/>
</dbReference>
<gene>
    <name evidence="1" type="ORF">EH32_02770</name>
</gene>
<dbReference type="RefSeq" id="WP_034906161.1">
    <property type="nucleotide sequence ID" value="NZ_CP017057.1"/>
</dbReference>
<dbReference type="PROSITE" id="PS51257">
    <property type="entry name" value="PROKAR_LIPOPROTEIN"/>
    <property type="match status" value="1"/>
</dbReference>
<dbReference type="AlphaFoldDB" id="A0A074MDK4"/>
<sequence>MSHAPRAGLVGIAAGLTLAACGGGDGDAIDRDTEPFSGIGEGEVIEVTGTEPFWGMTIDQAEGAAAYSTPENIDGQRFAVERFAGNNGLGFTGTLDSGDGVTVTITPGECSDGMSDRTYPFTAIAEVGERDLAGCAFTDTQGFTGPAAP</sequence>
<name>A0A074MDK4_9SPHN</name>
<dbReference type="KEGG" id="elq:Ga0102493_111683"/>
<accession>A0A074MDK4</accession>